<dbReference type="PANTHER" id="PTHR45288">
    <property type="entry name" value="THIOREDOXIN FAMILY PROTEIN"/>
    <property type="match status" value="1"/>
</dbReference>
<dbReference type="InterPro" id="IPR036249">
    <property type="entry name" value="Thioredoxin-like_sf"/>
</dbReference>
<protein>
    <submittedName>
        <fullName evidence="4">Thioredoxin family protein</fullName>
    </submittedName>
</protein>
<dbReference type="SFLD" id="SFLDG01181">
    <property type="entry name" value="SUF2"/>
    <property type="match status" value="1"/>
</dbReference>
<evidence type="ECO:0000259" key="2">
    <source>
        <dbReference type="PROSITE" id="PS50404"/>
    </source>
</evidence>
<gene>
    <name evidence="3" type="ORF">TSPGSL018_18398</name>
    <name evidence="4" type="ORF">TSPGSL018_8358</name>
</gene>
<dbReference type="InterPro" id="IPR004045">
    <property type="entry name" value="Glutathione_S-Trfase_N"/>
</dbReference>
<evidence type="ECO:0000313" key="3">
    <source>
        <dbReference type="EMBL" id="JAC64394.1"/>
    </source>
</evidence>
<dbReference type="PROSITE" id="PS51354">
    <property type="entry name" value="GLUTAREDOXIN_2"/>
    <property type="match status" value="1"/>
</dbReference>
<dbReference type="InterPro" id="IPR040079">
    <property type="entry name" value="Glutathione_S-Trfase"/>
</dbReference>
<evidence type="ECO:0000313" key="4">
    <source>
        <dbReference type="EMBL" id="JAC81246.1"/>
    </source>
</evidence>
<dbReference type="EMBL" id="GBEZ01003926">
    <property type="protein sequence ID" value="JAC81246.1"/>
    <property type="molecule type" value="Transcribed_RNA"/>
</dbReference>
<dbReference type="Gene3D" id="3.40.30.10">
    <property type="entry name" value="Glutaredoxin"/>
    <property type="match status" value="2"/>
</dbReference>
<feature type="region of interest" description="Disordered" evidence="1">
    <location>
        <begin position="51"/>
        <end position="79"/>
    </location>
</feature>
<dbReference type="SFLD" id="SFLDG01202">
    <property type="entry name" value="SUF2.2"/>
    <property type="match status" value="1"/>
</dbReference>
<feature type="domain" description="GST N-terminal" evidence="2">
    <location>
        <begin position="265"/>
        <end position="344"/>
    </location>
</feature>
<dbReference type="SFLD" id="SFLDS00019">
    <property type="entry name" value="Glutathione_Transferase_(cytos"/>
    <property type="match status" value="1"/>
</dbReference>
<dbReference type="Pfam" id="PF13417">
    <property type="entry name" value="GST_N_3"/>
    <property type="match status" value="2"/>
</dbReference>
<dbReference type="EMBL" id="GBEZ01022447">
    <property type="protein sequence ID" value="JAC64394.1"/>
    <property type="molecule type" value="Transcribed_RNA"/>
</dbReference>
<dbReference type="SUPFAM" id="SSF52833">
    <property type="entry name" value="Thioredoxin-like"/>
    <property type="match status" value="2"/>
</dbReference>
<reference evidence="4" key="1">
    <citation type="submission" date="2014-05" db="EMBL/GenBank/DDBJ databases">
        <title>The transcriptome of the halophilic microalga Tetraselmis sp. GSL018 isolated from the Great Salt Lake, Utah.</title>
        <authorList>
            <person name="Jinkerson R.E."/>
            <person name="D'Adamo S."/>
            <person name="Posewitz M.C."/>
        </authorList>
    </citation>
    <scope>NUCLEOTIDE SEQUENCE</scope>
    <source>
        <strain evidence="4">GSL018</strain>
    </source>
</reference>
<dbReference type="GO" id="GO:0009507">
    <property type="term" value="C:chloroplast"/>
    <property type="evidence" value="ECO:0007669"/>
    <property type="project" value="TreeGrafter"/>
</dbReference>
<dbReference type="PANTHER" id="PTHR45288:SF1">
    <property type="entry name" value="THIOREDOXIN FAMILY PROTEIN"/>
    <property type="match status" value="1"/>
</dbReference>
<evidence type="ECO:0000256" key="1">
    <source>
        <dbReference type="SAM" id="MobiDB-lite"/>
    </source>
</evidence>
<organism evidence="4">
    <name type="scientific">Tetraselmis sp. GSL018</name>
    <dbReference type="NCBI Taxonomy" id="582737"/>
    <lineage>
        <taxon>Eukaryota</taxon>
        <taxon>Viridiplantae</taxon>
        <taxon>Chlorophyta</taxon>
        <taxon>core chlorophytes</taxon>
        <taxon>Chlorodendrophyceae</taxon>
        <taxon>Chlorodendrales</taxon>
        <taxon>Chlorodendraceae</taxon>
        <taxon>Tetraselmis</taxon>
    </lineage>
</organism>
<accession>A0A061SES8</accession>
<dbReference type="CDD" id="cd03041">
    <property type="entry name" value="GST_N_2GST_N"/>
    <property type="match status" value="2"/>
</dbReference>
<name>A0A061SES8_9CHLO</name>
<sequence>MISNTQQLGLAASSSRACGLLNRTCCRTVSHRLLGPSSVNHRGWKSFRCSAKPPSVDKDNNDSTLEPTRRTTGPEPKKFEVSEGQLGEVVGAALPILFRFGSGALVSGWKASWIPDEGQPEYTFAKFGGNRLRETSNIPNFQRPEKPLEIYEFEACPFCKKVREAVSILDIDVVFYPCPRDGKVWRPKAVEMGGKSMFPYMVDPNTGTAMYESDDIIKYLFEKYGDGQVPLTLRLGALTALSAGLGQAPRVGRGAKARASEVPAQPLVFWGYEGSPFVKLVREKLCELELPYLQRTCARGSSKRTEMLEKFGHFQVPMLEDPNTGEAMFESTYIIDYLEKTYAR</sequence>
<dbReference type="PROSITE" id="PS50404">
    <property type="entry name" value="GST_NTER"/>
    <property type="match status" value="1"/>
</dbReference>
<dbReference type="AlphaFoldDB" id="A0A061SES8"/>
<proteinExistence type="predicted"/>